<evidence type="ECO:0000313" key="3">
    <source>
        <dbReference type="RefSeq" id="XP_018102208.1"/>
    </source>
</evidence>
<dbReference type="PaxDb" id="8355-A0A1L8HFH0"/>
<gene>
    <name evidence="6" type="primary">airim.L</name>
    <name evidence="2 3 4 5" type="synonym">c1orf109.L</name>
</gene>
<dbReference type="Pfam" id="PF15011">
    <property type="entry name" value="CA109-like"/>
    <property type="match status" value="1"/>
</dbReference>
<proteinExistence type="predicted"/>
<protein>
    <submittedName>
        <fullName evidence="2 3">Uncharacterized protein C1orf109 homolog isoform X1</fullName>
    </submittedName>
</protein>
<dbReference type="Proteomes" id="UP000186698">
    <property type="component" value="Chromosome 2L"/>
</dbReference>
<accession>A0A1L8HFH0</accession>
<evidence type="ECO:0000313" key="4">
    <source>
        <dbReference type="RefSeq" id="XP_018102209.1"/>
    </source>
</evidence>
<dbReference type="GO" id="GO:0005634">
    <property type="term" value="C:nucleus"/>
    <property type="evidence" value="ECO:0000318"/>
    <property type="project" value="GO_Central"/>
</dbReference>
<dbReference type="Bgee" id="100381022">
    <property type="expression patterns" value="Expressed in egg cell and 19 other cell types or tissues"/>
</dbReference>
<dbReference type="Xenbase" id="XB-GENE-5846689">
    <property type="gene designation" value="airim.L"/>
</dbReference>
<dbReference type="AGR" id="Xenbase:XB-GENE-5846689"/>
<dbReference type="GeneID" id="100381022"/>
<sequence>MSEKPALVSVQQSLRKCFDTIEPLHEEWNTTLLECDPHLSSLSNLAEQLQACQRVMFKKTPLSSFTNLQEHLSFKLQAAMEVTLEILNQKLSRLHRIRDSVSQVVGSVLYMYETNVEIIGLEAILERSSLCPSVADMLEWLQDIEKHYRNQYLQRKLLLQVCDYRLSDIQALPQSWVKLADAASSRQQLVEDILLSVSFFRTST</sequence>
<dbReference type="OMA" id="SHVEQVF"/>
<dbReference type="RefSeq" id="XP_018102207.1">
    <property type="nucleotide sequence ID" value="XM_018246718.2"/>
</dbReference>
<dbReference type="STRING" id="8355.A0A1L8HFH0"/>
<evidence type="ECO:0000313" key="5">
    <source>
        <dbReference type="RefSeq" id="XP_041438080.1"/>
    </source>
</evidence>
<dbReference type="KEGG" id="xla:100381022"/>
<reference evidence="2 3" key="1">
    <citation type="submission" date="2025-04" db="UniProtKB">
        <authorList>
            <consortium name="RefSeq"/>
        </authorList>
    </citation>
    <scope>IDENTIFICATION</scope>
    <source>
        <strain evidence="2 3">J_2021</strain>
        <tissue evidence="2 3">Erythrocytes</tissue>
    </source>
</reference>
<keyword evidence="1" id="KW-1185">Reference proteome</keyword>
<evidence type="ECO:0000313" key="6">
    <source>
        <dbReference type="Xenbase" id="XB-GENE-5846689"/>
    </source>
</evidence>
<dbReference type="RefSeq" id="XP_018102208.1">
    <property type="nucleotide sequence ID" value="XM_018246719.2"/>
</dbReference>
<name>A0A1L8HFH0_XENLA</name>
<dbReference type="PANTHER" id="PTHR16234">
    <property type="entry name" value="SIMILAR TO HYPOTHETICAL PROTEIN FLJ20508"/>
    <property type="match status" value="1"/>
</dbReference>
<evidence type="ECO:0000313" key="1">
    <source>
        <dbReference type="Proteomes" id="UP000186698"/>
    </source>
</evidence>
<dbReference type="GO" id="GO:0005737">
    <property type="term" value="C:cytoplasm"/>
    <property type="evidence" value="ECO:0000318"/>
    <property type="project" value="GO_Central"/>
</dbReference>
<dbReference type="RefSeq" id="XP_018102209.1">
    <property type="nucleotide sequence ID" value="XM_018246720.2"/>
</dbReference>
<dbReference type="OrthoDB" id="6605214at2759"/>
<dbReference type="AlphaFoldDB" id="A0A1L8HFH0"/>
<dbReference type="RefSeq" id="XP_041438080.1">
    <property type="nucleotide sequence ID" value="XM_041582146.1"/>
</dbReference>
<organism evidence="1 5">
    <name type="scientific">Xenopus laevis</name>
    <name type="common">African clawed frog</name>
    <dbReference type="NCBI Taxonomy" id="8355"/>
    <lineage>
        <taxon>Eukaryota</taxon>
        <taxon>Metazoa</taxon>
        <taxon>Chordata</taxon>
        <taxon>Craniata</taxon>
        <taxon>Vertebrata</taxon>
        <taxon>Euteleostomi</taxon>
        <taxon>Amphibia</taxon>
        <taxon>Batrachia</taxon>
        <taxon>Anura</taxon>
        <taxon>Pipoidea</taxon>
        <taxon>Pipidae</taxon>
        <taxon>Xenopodinae</taxon>
        <taxon>Xenopus</taxon>
        <taxon>Xenopus</taxon>
    </lineage>
</organism>
<dbReference type="CTD" id="100381022"/>
<dbReference type="InterPro" id="IPR029159">
    <property type="entry name" value="CA109-like"/>
</dbReference>
<evidence type="ECO:0000313" key="2">
    <source>
        <dbReference type="RefSeq" id="XP_018102207.1"/>
    </source>
</evidence>
<dbReference type="PANTHER" id="PTHR16234:SF5">
    <property type="entry name" value="AFG2-INTERACTING RIBOSOME MATURATION FACTOR"/>
    <property type="match status" value="1"/>
</dbReference>